<evidence type="ECO:0000313" key="2">
    <source>
        <dbReference type="EMBL" id="RPB29239.1"/>
    </source>
</evidence>
<dbReference type="SUPFAM" id="SSF50494">
    <property type="entry name" value="Trypsin-like serine proteases"/>
    <property type="match status" value="1"/>
</dbReference>
<protein>
    <submittedName>
        <fullName evidence="2">Uncharacterized protein</fullName>
    </submittedName>
</protein>
<dbReference type="AlphaFoldDB" id="A0A3N4M679"/>
<evidence type="ECO:0000256" key="1">
    <source>
        <dbReference type="SAM" id="MobiDB-lite"/>
    </source>
</evidence>
<accession>A0A3N4M679</accession>
<keyword evidence="3" id="KW-1185">Reference proteome</keyword>
<feature type="region of interest" description="Disordered" evidence="1">
    <location>
        <begin position="1"/>
        <end position="35"/>
    </location>
</feature>
<reference evidence="2 3" key="1">
    <citation type="journal article" date="2018" name="Nat. Ecol. Evol.">
        <title>Pezizomycetes genomes reveal the molecular basis of ectomycorrhizal truffle lifestyle.</title>
        <authorList>
            <person name="Murat C."/>
            <person name="Payen T."/>
            <person name="Noel B."/>
            <person name="Kuo A."/>
            <person name="Morin E."/>
            <person name="Chen J."/>
            <person name="Kohler A."/>
            <person name="Krizsan K."/>
            <person name="Balestrini R."/>
            <person name="Da Silva C."/>
            <person name="Montanini B."/>
            <person name="Hainaut M."/>
            <person name="Levati E."/>
            <person name="Barry K.W."/>
            <person name="Belfiori B."/>
            <person name="Cichocki N."/>
            <person name="Clum A."/>
            <person name="Dockter R.B."/>
            <person name="Fauchery L."/>
            <person name="Guy J."/>
            <person name="Iotti M."/>
            <person name="Le Tacon F."/>
            <person name="Lindquist E.A."/>
            <person name="Lipzen A."/>
            <person name="Malagnac F."/>
            <person name="Mello A."/>
            <person name="Molinier V."/>
            <person name="Miyauchi S."/>
            <person name="Poulain J."/>
            <person name="Riccioni C."/>
            <person name="Rubini A."/>
            <person name="Sitrit Y."/>
            <person name="Splivallo R."/>
            <person name="Traeger S."/>
            <person name="Wang M."/>
            <person name="Zifcakova L."/>
            <person name="Wipf D."/>
            <person name="Zambonelli A."/>
            <person name="Paolocci F."/>
            <person name="Nowrousian M."/>
            <person name="Ottonello S."/>
            <person name="Baldrian P."/>
            <person name="Spatafora J.W."/>
            <person name="Henrissat B."/>
            <person name="Nagy L.G."/>
            <person name="Aury J.M."/>
            <person name="Wincker P."/>
            <person name="Grigoriev I.V."/>
            <person name="Bonfante P."/>
            <person name="Martin F.M."/>
        </authorList>
    </citation>
    <scope>NUCLEOTIDE SEQUENCE [LARGE SCALE GENOMIC DNA]</scope>
    <source>
        <strain evidence="2 3">ATCC MYA-4762</strain>
    </source>
</reference>
<proteinExistence type="predicted"/>
<gene>
    <name evidence="2" type="ORF">L211DRAFT_882139</name>
</gene>
<dbReference type="EMBL" id="ML121528">
    <property type="protein sequence ID" value="RPB29239.1"/>
    <property type="molecule type" value="Genomic_DNA"/>
</dbReference>
<dbReference type="Proteomes" id="UP000267821">
    <property type="component" value="Unassembled WGS sequence"/>
</dbReference>
<feature type="compositionally biased region" description="Basic and acidic residues" evidence="1">
    <location>
        <begin position="20"/>
        <end position="33"/>
    </location>
</feature>
<dbReference type="InterPro" id="IPR009003">
    <property type="entry name" value="Peptidase_S1_PA"/>
</dbReference>
<organism evidence="2 3">
    <name type="scientific">Terfezia boudieri ATCC MYA-4762</name>
    <dbReference type="NCBI Taxonomy" id="1051890"/>
    <lineage>
        <taxon>Eukaryota</taxon>
        <taxon>Fungi</taxon>
        <taxon>Dikarya</taxon>
        <taxon>Ascomycota</taxon>
        <taxon>Pezizomycotina</taxon>
        <taxon>Pezizomycetes</taxon>
        <taxon>Pezizales</taxon>
        <taxon>Pezizaceae</taxon>
        <taxon>Terfezia</taxon>
    </lineage>
</organism>
<evidence type="ECO:0000313" key="3">
    <source>
        <dbReference type="Proteomes" id="UP000267821"/>
    </source>
</evidence>
<sequence>MSWERKHRPSPGKPHRHQVHQGEREKEPAELEGGRASVHGSELMQPELMNIQSRPDHMNVDVGGEREIGVDQLASITESQRTGVPNSAHVQQLQIQELPRTVLPSAHYNPDMPADQGLSQRGFHPADTITHGLEQLVLEVYKAGGAAEYEPQHKLAMVNISMENIHETDPGHSWIIRPLPFEKSHSYNLNLTPIVENEFFPDQEAWSGQLQVFFTLTAYDAAQAPTAKSEYLRVLTSVKDLLREHSPKDFLITLLGRVKYPSKNKKEQRGYTPSIYISCPKPSRLLQELVAIDTPLRIEIHTGNVQPLAELPEEYVPSTGSTEFEQKITMGRSIGVKDNDTSGTFGGWVFDVDNGSCYGVTAGHVVAAQSRGQIPSLPVKITEKDNITLTQPSDQDFHKDLKSEQKKHHQRIVECVKLSQQNKRAEGSIPSLLRRLAGAVDILVETENQMQEFLPKEREFGSVLSAIVGVDGQWQDYALLIVNQGNRPPLEIQGHIDPQKDMYVTKVNGRTTGCMNGIINAVKAQVALTDRLCKNGITYETEECIIVPQPRKVFEMGGIFSHVGDSGALCVERSSSTRFRRVVGMMFGGHRKYTSKDNESLDITFLTPASQLLKWWKEKEGLNLEFGMPGLDE</sequence>
<feature type="compositionally biased region" description="Basic residues" evidence="1">
    <location>
        <begin position="1"/>
        <end position="19"/>
    </location>
</feature>
<dbReference type="OrthoDB" id="10299355at2759"/>
<name>A0A3N4M679_9PEZI</name>
<dbReference type="InParanoid" id="A0A3N4M679"/>